<gene>
    <name evidence="4" type="ORF">HHA04nite_22300</name>
</gene>
<accession>A0ABQ0U690</accession>
<sequence>MSSGTIVLGAGMVGVSVAWHLARRGQDVTLVDRRAPGRETSFGNAGIIQREAVRPYPFPRDLATLWRVLPNRQVDIRYRPGGMLEAAGPLWQYWKHSAPDRYRRIVPEYASLIERCLDAHGAMIEAAGAESLVRREGWLEVYRHRSALQARLAEAEENAERFGVRYRALDAEALAAMEPSLGNDVNDGLAGAIHWLDPWTVADPGALVSAYAEAFEREGGRIVRSEVETLSTGAGGWQVGIGSETLSAESVVLALGPWSRRWLSRLGVSLPLFPKRGYHMHYASRGEARLHHWVMDAEVGYLLAPMRAGIRLTTGAELERLEAPPHLDQLAAAEASARRLYPLGERLDAEPWKGARPCTPDMKPVIGPVDGQAGLWCAFGHGHQGFTLGPATGQLLAQMMAGETPAIDMRPFRVDRF</sequence>
<feature type="domain" description="FAD dependent oxidoreductase" evidence="3">
    <location>
        <begin position="6"/>
        <end position="399"/>
    </location>
</feature>
<dbReference type="Pfam" id="PF01266">
    <property type="entry name" value="DAO"/>
    <property type="match status" value="1"/>
</dbReference>
<dbReference type="SUPFAM" id="SSF54373">
    <property type="entry name" value="FAD-linked reductases, C-terminal domain"/>
    <property type="match status" value="1"/>
</dbReference>
<feature type="coiled-coil region" evidence="2">
    <location>
        <begin position="145"/>
        <end position="172"/>
    </location>
</feature>
<evidence type="ECO:0000313" key="4">
    <source>
        <dbReference type="EMBL" id="GEK73686.1"/>
    </source>
</evidence>
<dbReference type="RefSeq" id="WP_046078590.1">
    <property type="nucleotide sequence ID" value="NZ_BJUS01000026.1"/>
</dbReference>
<dbReference type="InterPro" id="IPR006076">
    <property type="entry name" value="FAD-dep_OxRdtase"/>
</dbReference>
<keyword evidence="2" id="KW-0175">Coiled coil</keyword>
<dbReference type="SUPFAM" id="SSF51905">
    <property type="entry name" value="FAD/NAD(P)-binding domain"/>
    <property type="match status" value="1"/>
</dbReference>
<proteinExistence type="predicted"/>
<dbReference type="PANTHER" id="PTHR13847">
    <property type="entry name" value="SARCOSINE DEHYDROGENASE-RELATED"/>
    <property type="match status" value="1"/>
</dbReference>
<evidence type="ECO:0000256" key="2">
    <source>
        <dbReference type="SAM" id="Coils"/>
    </source>
</evidence>
<dbReference type="EMBL" id="BJUS01000026">
    <property type="protein sequence ID" value="GEK73686.1"/>
    <property type="molecule type" value="Genomic_DNA"/>
</dbReference>
<comment type="caution">
    <text evidence="4">The sequence shown here is derived from an EMBL/GenBank/DDBJ whole genome shotgun (WGS) entry which is preliminary data.</text>
</comment>
<dbReference type="Gene3D" id="3.30.9.10">
    <property type="entry name" value="D-Amino Acid Oxidase, subunit A, domain 2"/>
    <property type="match status" value="1"/>
</dbReference>
<organism evidence="4 5">
    <name type="scientific">Halomonas halophila</name>
    <dbReference type="NCBI Taxonomy" id="29573"/>
    <lineage>
        <taxon>Bacteria</taxon>
        <taxon>Pseudomonadati</taxon>
        <taxon>Pseudomonadota</taxon>
        <taxon>Gammaproteobacteria</taxon>
        <taxon>Oceanospirillales</taxon>
        <taxon>Halomonadaceae</taxon>
        <taxon>Halomonas</taxon>
    </lineage>
</organism>
<evidence type="ECO:0000259" key="3">
    <source>
        <dbReference type="Pfam" id="PF01266"/>
    </source>
</evidence>
<dbReference type="PANTHER" id="PTHR13847:SF289">
    <property type="entry name" value="GLYCINE OXIDASE"/>
    <property type="match status" value="1"/>
</dbReference>
<name>A0ABQ0U690_9GAMM</name>
<evidence type="ECO:0000313" key="5">
    <source>
        <dbReference type="Proteomes" id="UP000321121"/>
    </source>
</evidence>
<dbReference type="InterPro" id="IPR036188">
    <property type="entry name" value="FAD/NAD-bd_sf"/>
</dbReference>
<protein>
    <submittedName>
        <fullName evidence="4">Oxidoreductase</fullName>
    </submittedName>
</protein>
<keyword evidence="5" id="KW-1185">Reference proteome</keyword>
<dbReference type="Gene3D" id="3.50.50.60">
    <property type="entry name" value="FAD/NAD(P)-binding domain"/>
    <property type="match status" value="2"/>
</dbReference>
<keyword evidence="1" id="KW-0560">Oxidoreductase</keyword>
<evidence type="ECO:0000256" key="1">
    <source>
        <dbReference type="ARBA" id="ARBA00023002"/>
    </source>
</evidence>
<dbReference type="Proteomes" id="UP000321121">
    <property type="component" value="Unassembled WGS sequence"/>
</dbReference>
<reference evidence="4 5" key="1">
    <citation type="submission" date="2019-07" db="EMBL/GenBank/DDBJ databases">
        <title>Whole genome shotgun sequence of Halomonas halophila NBRC 102604.</title>
        <authorList>
            <person name="Hosoyama A."/>
            <person name="Uohara A."/>
            <person name="Ohji S."/>
            <person name="Ichikawa N."/>
        </authorList>
    </citation>
    <scope>NUCLEOTIDE SEQUENCE [LARGE SCALE GENOMIC DNA]</scope>
    <source>
        <strain evidence="4 5">NBRC 102604</strain>
    </source>
</reference>